<accession>X0ZU86</accession>
<feature type="region of interest" description="Disordered" evidence="1">
    <location>
        <begin position="58"/>
        <end position="100"/>
    </location>
</feature>
<dbReference type="AlphaFoldDB" id="X0ZU86"/>
<organism evidence="2">
    <name type="scientific">marine sediment metagenome</name>
    <dbReference type="NCBI Taxonomy" id="412755"/>
    <lineage>
        <taxon>unclassified sequences</taxon>
        <taxon>metagenomes</taxon>
        <taxon>ecological metagenomes</taxon>
    </lineage>
</organism>
<feature type="non-terminal residue" evidence="2">
    <location>
        <position position="1"/>
    </location>
</feature>
<reference evidence="2" key="1">
    <citation type="journal article" date="2014" name="Front. Microbiol.">
        <title>High frequency of phylogenetically diverse reductive dehalogenase-homologous genes in deep subseafloor sedimentary metagenomes.</title>
        <authorList>
            <person name="Kawai M."/>
            <person name="Futagami T."/>
            <person name="Toyoda A."/>
            <person name="Takaki Y."/>
            <person name="Nishi S."/>
            <person name="Hori S."/>
            <person name="Arai W."/>
            <person name="Tsubouchi T."/>
            <person name="Morono Y."/>
            <person name="Uchiyama I."/>
            <person name="Ito T."/>
            <person name="Fujiyama A."/>
            <person name="Inagaki F."/>
            <person name="Takami H."/>
        </authorList>
    </citation>
    <scope>NUCLEOTIDE SEQUENCE</scope>
    <source>
        <strain evidence="2">Expedition CK06-06</strain>
    </source>
</reference>
<proteinExistence type="predicted"/>
<name>X0ZU86_9ZZZZ</name>
<protein>
    <recommendedName>
        <fullName evidence="3">SMC-Scp complex subunit ScpB</fullName>
    </recommendedName>
</protein>
<dbReference type="EMBL" id="BARS01054799">
    <property type="protein sequence ID" value="GAG51741.1"/>
    <property type="molecule type" value="Genomic_DNA"/>
</dbReference>
<comment type="caution">
    <text evidence="2">The sequence shown here is derived from an EMBL/GenBank/DDBJ whole genome shotgun (WGS) entry which is preliminary data.</text>
</comment>
<evidence type="ECO:0000313" key="2">
    <source>
        <dbReference type="EMBL" id="GAG51741.1"/>
    </source>
</evidence>
<sequence>KSYGHVNELLSLGLVQAEDFGKTKMLRLTPRFFKYFNMSKKEFKDVFRDSGAVEVQSGPAKTKKLDRVEASEQVKEEKAKPKTKTVQEGDRDAADTFFVE</sequence>
<feature type="compositionally biased region" description="Basic and acidic residues" evidence="1">
    <location>
        <begin position="63"/>
        <end position="94"/>
    </location>
</feature>
<evidence type="ECO:0008006" key="3">
    <source>
        <dbReference type="Google" id="ProtNLM"/>
    </source>
</evidence>
<evidence type="ECO:0000256" key="1">
    <source>
        <dbReference type="SAM" id="MobiDB-lite"/>
    </source>
</evidence>
<gene>
    <name evidence="2" type="ORF">S01H1_81043</name>
</gene>